<gene>
    <name evidence="1" type="ORF">TGBR9_384650</name>
</gene>
<dbReference type="AlphaFoldDB" id="A0A2T6IF96"/>
<sequence>MFRGGASEVPSAERLGCASSGSLSLEESLPFEGDSLDARFDRLAKLAVENFPRIFLLRLDVESNSPEWWALYKVRFPSKTRASTTSFSLMERAFVSHFRGHLSML</sequence>
<dbReference type="VEuPathDB" id="ToxoDB:TGBR9_384650"/>
<accession>A0A2T6IF96</accession>
<proteinExistence type="predicted"/>
<evidence type="ECO:0000313" key="1">
    <source>
        <dbReference type="EMBL" id="PUA84014.1"/>
    </source>
</evidence>
<dbReference type="EMBL" id="AFHV02003369">
    <property type="protein sequence ID" value="PUA84014.1"/>
    <property type="molecule type" value="Genomic_DNA"/>
</dbReference>
<comment type="caution">
    <text evidence="1">The sequence shown here is derived from an EMBL/GenBank/DDBJ whole genome shotgun (WGS) entry which is preliminary data.</text>
</comment>
<dbReference type="Proteomes" id="UP000244488">
    <property type="component" value="Unassembled WGS sequence"/>
</dbReference>
<protein>
    <submittedName>
        <fullName evidence="1">Uncharacterized protein</fullName>
    </submittedName>
</protein>
<name>A0A2T6IF96_TOXGO</name>
<evidence type="ECO:0000313" key="2">
    <source>
        <dbReference type="Proteomes" id="UP000244488"/>
    </source>
</evidence>
<organism evidence="1 2">
    <name type="scientific">Toxoplasma gondii TgCATBr9</name>
    <dbReference type="NCBI Taxonomy" id="943120"/>
    <lineage>
        <taxon>Eukaryota</taxon>
        <taxon>Sar</taxon>
        <taxon>Alveolata</taxon>
        <taxon>Apicomplexa</taxon>
        <taxon>Conoidasida</taxon>
        <taxon>Coccidia</taxon>
        <taxon>Eucoccidiorida</taxon>
        <taxon>Eimeriorina</taxon>
        <taxon>Sarcocystidae</taxon>
        <taxon>Toxoplasma</taxon>
    </lineage>
</organism>
<reference evidence="1 2" key="1">
    <citation type="journal article" date="2016" name="Nat. Commun.">
        <title>Local admixture of amplified and diversified secreted pathogenesis determinants shapes mosaic Toxoplasma gondii genomes.</title>
        <authorList>
            <person name="Lorenzi H."/>
            <person name="Khan A."/>
            <person name="Behnke M.S."/>
            <person name="Namasivayam S."/>
            <person name="Swapna L.S."/>
            <person name="Hadjithomas M."/>
            <person name="Karamycheva S."/>
            <person name="Pinney D."/>
            <person name="Brunk B.P."/>
            <person name="Ajioka J.W."/>
            <person name="Ajzenberg D."/>
            <person name="Boothroyd J.C."/>
            <person name="Boyle J.P."/>
            <person name="Darde M.L."/>
            <person name="Diaz-Miranda M.A."/>
            <person name="Dubey J.P."/>
            <person name="Fritz H.M."/>
            <person name="Gennari S.M."/>
            <person name="Gregory B.D."/>
            <person name="Kim K."/>
            <person name="Saeij J.P."/>
            <person name="Su C."/>
            <person name="White M.W."/>
            <person name="Zhu X.Q."/>
            <person name="Howe D.K."/>
            <person name="Rosenthal B.M."/>
            <person name="Grigg M.E."/>
            <person name="Parkinson J."/>
            <person name="Liu L."/>
            <person name="Kissinger J.C."/>
            <person name="Roos D.S."/>
            <person name="Sibley L.D."/>
        </authorList>
    </citation>
    <scope>NUCLEOTIDE SEQUENCE [LARGE SCALE GENOMIC DNA]</scope>
    <source>
        <strain evidence="1 2">TgCATBr9</strain>
    </source>
</reference>